<accession>A0AA96WKZ3</accession>
<dbReference type="RefSeq" id="WP_316436862.1">
    <property type="nucleotide sequence ID" value="NZ_CP053587.1"/>
</dbReference>
<name>A0AA96WKZ3_9CYAN</name>
<dbReference type="AlphaFoldDB" id="A0AA96WKZ3"/>
<protein>
    <submittedName>
        <fullName evidence="1">Uncharacterized protein</fullName>
    </submittedName>
</protein>
<proteinExistence type="predicted"/>
<sequence length="82" mass="9292">MNFTSLGMVWMESLQSAWGKCGESGEIQVSGLYKNHSPVERRIATLVMLSAMLSMMLSEEWADFGPELDVQPKAQKLERRKN</sequence>
<gene>
    <name evidence="1" type="ORF">HJG54_30435</name>
</gene>
<dbReference type="EMBL" id="CP053587">
    <property type="protein sequence ID" value="WNZ27219.1"/>
    <property type="molecule type" value="Genomic_DNA"/>
</dbReference>
<reference evidence="1" key="1">
    <citation type="submission" date="2020-05" db="EMBL/GenBank/DDBJ databases">
        <authorList>
            <person name="Zhu T."/>
            <person name="Keshari N."/>
            <person name="Lu X."/>
        </authorList>
    </citation>
    <scope>NUCLEOTIDE SEQUENCE</scope>
    <source>
        <strain evidence="1">NK1-12</strain>
    </source>
</reference>
<evidence type="ECO:0000313" key="1">
    <source>
        <dbReference type="EMBL" id="WNZ27219.1"/>
    </source>
</evidence>
<organism evidence="1">
    <name type="scientific">Leptolyngbya sp. NK1-12</name>
    <dbReference type="NCBI Taxonomy" id="2547451"/>
    <lineage>
        <taxon>Bacteria</taxon>
        <taxon>Bacillati</taxon>
        <taxon>Cyanobacteriota</taxon>
        <taxon>Cyanophyceae</taxon>
        <taxon>Leptolyngbyales</taxon>
        <taxon>Leptolyngbyaceae</taxon>
        <taxon>Leptolyngbya group</taxon>
        <taxon>Leptolyngbya</taxon>
    </lineage>
</organism>